<sequence>MSGIAQAWTAALRITMLRLLEGLPGRAANESILTDGVRAYAIMASRDQIAAQLAWLDEAGLVTSEEVGGLTLATLTQRGVDVAQGIAQHPGVKRPSPKA</sequence>
<dbReference type="OrthoDB" id="7855192at2"/>
<dbReference type="AlphaFoldDB" id="A0A317DUW7"/>
<name>A0A317DUW7_9PROT</name>
<dbReference type="EMBL" id="QGLE01000022">
    <property type="protein sequence ID" value="PWR17646.1"/>
    <property type="molecule type" value="Genomic_DNA"/>
</dbReference>
<gene>
    <name evidence="1" type="ORF">DKG74_20780</name>
</gene>
<dbReference type="RefSeq" id="WP_109908097.1">
    <property type="nucleotide sequence ID" value="NZ_QGLE01000022.1"/>
</dbReference>
<keyword evidence="2" id="KW-1185">Reference proteome</keyword>
<evidence type="ECO:0008006" key="3">
    <source>
        <dbReference type="Google" id="ProtNLM"/>
    </source>
</evidence>
<evidence type="ECO:0000313" key="1">
    <source>
        <dbReference type="EMBL" id="PWR17646.1"/>
    </source>
</evidence>
<protein>
    <recommendedName>
        <fullName evidence="3">ArsR family transcriptional regulator</fullName>
    </recommendedName>
</protein>
<proteinExistence type="predicted"/>
<reference evidence="1 2" key="1">
    <citation type="submission" date="2018-05" db="EMBL/GenBank/DDBJ databases">
        <title>Zavarzinia sp. HR-AS.</title>
        <authorList>
            <person name="Lee Y."/>
            <person name="Jeon C.O."/>
        </authorList>
    </citation>
    <scope>NUCLEOTIDE SEQUENCE [LARGE SCALE GENOMIC DNA]</scope>
    <source>
        <strain evidence="1 2">HR-AS</strain>
    </source>
</reference>
<evidence type="ECO:0000313" key="2">
    <source>
        <dbReference type="Proteomes" id="UP000245461"/>
    </source>
</evidence>
<accession>A0A317DUW7</accession>
<comment type="caution">
    <text evidence="1">The sequence shown here is derived from an EMBL/GenBank/DDBJ whole genome shotgun (WGS) entry which is preliminary data.</text>
</comment>
<dbReference type="Proteomes" id="UP000245461">
    <property type="component" value="Unassembled WGS sequence"/>
</dbReference>
<organism evidence="1 2">
    <name type="scientific">Zavarzinia aquatilis</name>
    <dbReference type="NCBI Taxonomy" id="2211142"/>
    <lineage>
        <taxon>Bacteria</taxon>
        <taxon>Pseudomonadati</taxon>
        <taxon>Pseudomonadota</taxon>
        <taxon>Alphaproteobacteria</taxon>
        <taxon>Rhodospirillales</taxon>
        <taxon>Zavarziniaceae</taxon>
        <taxon>Zavarzinia</taxon>
    </lineage>
</organism>